<reference evidence="6" key="1">
    <citation type="journal article" date="2015" name="Nature">
        <title>Complex archaea that bridge the gap between prokaryotes and eukaryotes.</title>
        <authorList>
            <person name="Spang A."/>
            <person name="Saw J.H."/>
            <person name="Jorgensen S.L."/>
            <person name="Zaremba-Niedzwiedzka K."/>
            <person name="Martijn J."/>
            <person name="Lind A.E."/>
            <person name="van Eijk R."/>
            <person name="Schleper C."/>
            <person name="Guy L."/>
            <person name="Ettema T.J."/>
        </authorList>
    </citation>
    <scope>NUCLEOTIDE SEQUENCE</scope>
</reference>
<dbReference type="EMBL" id="LAZR01006258">
    <property type="protein sequence ID" value="KKM93499.1"/>
    <property type="molecule type" value="Genomic_DNA"/>
</dbReference>
<proteinExistence type="predicted"/>
<dbReference type="Pfam" id="PF07992">
    <property type="entry name" value="Pyr_redox_2"/>
    <property type="match status" value="1"/>
</dbReference>
<evidence type="ECO:0000256" key="2">
    <source>
        <dbReference type="ARBA" id="ARBA00022630"/>
    </source>
</evidence>
<dbReference type="GO" id="GO:0016491">
    <property type="term" value="F:oxidoreductase activity"/>
    <property type="evidence" value="ECO:0007669"/>
    <property type="project" value="InterPro"/>
</dbReference>
<feature type="domain" description="NADH-rubredoxin oxidoreductase C-terminal" evidence="5">
    <location>
        <begin position="316"/>
        <end position="381"/>
    </location>
</feature>
<organism evidence="6">
    <name type="scientific">marine sediment metagenome</name>
    <dbReference type="NCBI Taxonomy" id="412755"/>
    <lineage>
        <taxon>unclassified sequences</taxon>
        <taxon>metagenomes</taxon>
        <taxon>ecological metagenomes</taxon>
    </lineage>
</organism>
<name>A0A0F9LEX7_9ZZZZ</name>
<dbReference type="Gene3D" id="3.50.50.60">
    <property type="entry name" value="FAD/NAD(P)-binding domain"/>
    <property type="match status" value="2"/>
</dbReference>
<dbReference type="InterPro" id="IPR050260">
    <property type="entry name" value="FAD-bd_OxRdtase"/>
</dbReference>
<comment type="caution">
    <text evidence="6">The sequence shown here is derived from an EMBL/GenBank/DDBJ whole genome shotgun (WGS) entry which is preliminary data.</text>
</comment>
<evidence type="ECO:0000256" key="3">
    <source>
        <dbReference type="ARBA" id="ARBA00022827"/>
    </source>
</evidence>
<evidence type="ECO:0000259" key="4">
    <source>
        <dbReference type="Pfam" id="PF07992"/>
    </source>
</evidence>
<accession>A0A0F9LEX7</accession>
<dbReference type="SUPFAM" id="SSF51905">
    <property type="entry name" value="FAD/NAD(P)-binding domain"/>
    <property type="match status" value="2"/>
</dbReference>
<evidence type="ECO:0008006" key="7">
    <source>
        <dbReference type="Google" id="ProtNLM"/>
    </source>
</evidence>
<evidence type="ECO:0000256" key="1">
    <source>
        <dbReference type="ARBA" id="ARBA00001974"/>
    </source>
</evidence>
<dbReference type="FunFam" id="3.50.50.60:FF:000033">
    <property type="entry name" value="Nitrite reductase [NAD(P)H], large subunit"/>
    <property type="match status" value="1"/>
</dbReference>
<evidence type="ECO:0000259" key="5">
    <source>
        <dbReference type="Pfam" id="PF18267"/>
    </source>
</evidence>
<dbReference type="InterPro" id="IPR036188">
    <property type="entry name" value="FAD/NAD-bd_sf"/>
</dbReference>
<dbReference type="PRINTS" id="PR00368">
    <property type="entry name" value="FADPNR"/>
</dbReference>
<keyword evidence="3" id="KW-0274">FAD</keyword>
<keyword evidence="2" id="KW-0285">Flavoprotein</keyword>
<dbReference type="Gene3D" id="3.30.390.30">
    <property type="match status" value="1"/>
</dbReference>
<feature type="domain" description="FAD/NAD(P)-binding" evidence="4">
    <location>
        <begin position="4"/>
        <end position="282"/>
    </location>
</feature>
<sequence>MKEKLVLIGNGMAGMRTVDELLKLAPDKYDITVFGAEPHGNYNRIMLSPVLAGDKNLDEIVINNVQWYQDNNITLHIGKTVTKIDRLKRQVVTDDGTTADYNRLILATGSLPVMLNVPGVDLEGVISFRDINDVNVMIDTAKKHKKAIVIGGGLLGLEAANGLMIQGMDVSVVHRGNILMNQQLDQSASDLMQAELEAKGMTFLMNTETEALLGNQRVEKIRFKDGSEVAADLVVMAIGVRPNIELAQQSGLQCERGVLVDDTLQTYTPNIYAVGECVQHRKQTFGLVAPLFEQAKVCANHLMDMGIASYETQATATKLKVTGINLFSAGDFNGDALSETLIYQDPSRHIYKKLVLNNNKITGILLYGDTTDGNWYFSLLGDKKDISRFREDILFGQHQVDEDQL</sequence>
<dbReference type="PRINTS" id="PR00411">
    <property type="entry name" value="PNDRDTASEI"/>
</dbReference>
<dbReference type="Pfam" id="PF18267">
    <property type="entry name" value="Rubredoxin_C"/>
    <property type="match status" value="1"/>
</dbReference>
<gene>
    <name evidence="6" type="ORF">LCGC14_1207790</name>
</gene>
<dbReference type="PANTHER" id="PTHR43429:SF3">
    <property type="entry name" value="NITRITE REDUCTASE [NAD(P)H]"/>
    <property type="match status" value="1"/>
</dbReference>
<dbReference type="InterPro" id="IPR016156">
    <property type="entry name" value="FAD/NAD-linked_Rdtase_dimer_sf"/>
</dbReference>
<dbReference type="PANTHER" id="PTHR43429">
    <property type="entry name" value="PYRIDINE NUCLEOTIDE-DISULFIDE OXIDOREDUCTASE DOMAIN-CONTAINING"/>
    <property type="match status" value="1"/>
</dbReference>
<dbReference type="InterPro" id="IPR023753">
    <property type="entry name" value="FAD/NAD-binding_dom"/>
</dbReference>
<dbReference type="InterPro" id="IPR041575">
    <property type="entry name" value="Rubredoxin_C"/>
</dbReference>
<evidence type="ECO:0000313" key="6">
    <source>
        <dbReference type="EMBL" id="KKM93499.1"/>
    </source>
</evidence>
<comment type="cofactor">
    <cofactor evidence="1">
        <name>FAD</name>
        <dbReference type="ChEBI" id="CHEBI:57692"/>
    </cofactor>
</comment>
<dbReference type="AlphaFoldDB" id="A0A0F9LEX7"/>
<protein>
    <recommendedName>
        <fullName evidence="7">FAD/NAD(P)-binding domain-containing protein</fullName>
    </recommendedName>
</protein>